<reference evidence="1 2" key="1">
    <citation type="submission" date="2023-02" db="EMBL/GenBank/DDBJ databases">
        <title>Genome sequence of Lentisphaera profundi SAORIC-696.</title>
        <authorList>
            <person name="Kim e."/>
            <person name="Cho J.-C."/>
            <person name="Choi A."/>
            <person name="Kang I."/>
        </authorList>
    </citation>
    <scope>NUCLEOTIDE SEQUENCE [LARGE SCALE GENOMIC DNA]</scope>
    <source>
        <strain evidence="1 2">SAORIC-696</strain>
    </source>
</reference>
<evidence type="ECO:0000313" key="2">
    <source>
        <dbReference type="Proteomes" id="UP001214250"/>
    </source>
</evidence>
<dbReference type="EMBL" id="CP117811">
    <property type="protein sequence ID" value="WDE95385.1"/>
    <property type="molecule type" value="Genomic_DNA"/>
</dbReference>
<keyword evidence="2" id="KW-1185">Reference proteome</keyword>
<sequence length="247" mass="28097">MNNLTLRSAPGVQLFSFRDEMENDLEGTLKRLRKMGVTKVEACFGGADNELIQHLKAMDFEVPSVHLALGSRVEMDKNYTMALDLGADYIVTGSSPHGAEDFKDIEAIKKLAKLYSREAQEAADRGLRLSYHNHDWEMKIIEGRYAFEYLLEECEGSLAWEWDVYWSLIAGADLHEVQKILEPICSLLHLKDGNLIKGEKMCALGQGNMPFNELADFMAKCEHVFIELDEYEGCLFKLVQESMDFLD</sequence>
<gene>
    <name evidence="1" type="ORF">PQO03_06600</name>
</gene>
<evidence type="ECO:0000313" key="1">
    <source>
        <dbReference type="EMBL" id="WDE95385.1"/>
    </source>
</evidence>
<dbReference type="RefSeq" id="WP_274148895.1">
    <property type="nucleotide sequence ID" value="NZ_CP117811.1"/>
</dbReference>
<dbReference type="Proteomes" id="UP001214250">
    <property type="component" value="Chromosome 1"/>
</dbReference>
<dbReference type="PANTHER" id="PTHR12110">
    <property type="entry name" value="HYDROXYPYRUVATE ISOMERASE"/>
    <property type="match status" value="1"/>
</dbReference>
<dbReference type="SUPFAM" id="SSF51658">
    <property type="entry name" value="Xylose isomerase-like"/>
    <property type="match status" value="1"/>
</dbReference>
<proteinExistence type="predicted"/>
<accession>A0ABY7VMV8</accession>
<protein>
    <submittedName>
        <fullName evidence="1">TIM barrel protein</fullName>
    </submittedName>
</protein>
<organism evidence="1 2">
    <name type="scientific">Lentisphaera profundi</name>
    <dbReference type="NCBI Taxonomy" id="1658616"/>
    <lineage>
        <taxon>Bacteria</taxon>
        <taxon>Pseudomonadati</taxon>
        <taxon>Lentisphaerota</taxon>
        <taxon>Lentisphaeria</taxon>
        <taxon>Lentisphaerales</taxon>
        <taxon>Lentisphaeraceae</taxon>
        <taxon>Lentisphaera</taxon>
    </lineage>
</organism>
<dbReference type="Gene3D" id="3.20.20.150">
    <property type="entry name" value="Divalent-metal-dependent TIM barrel enzymes"/>
    <property type="match status" value="1"/>
</dbReference>
<dbReference type="PANTHER" id="PTHR12110:SF41">
    <property type="entry name" value="INOSOSE DEHYDRATASE"/>
    <property type="match status" value="1"/>
</dbReference>
<dbReference type="InterPro" id="IPR050312">
    <property type="entry name" value="IolE/XylAMocC-like"/>
</dbReference>
<dbReference type="InterPro" id="IPR036237">
    <property type="entry name" value="Xyl_isomerase-like_sf"/>
</dbReference>
<name>A0ABY7VMV8_9BACT</name>